<evidence type="ECO:0000256" key="6">
    <source>
        <dbReference type="ARBA" id="ARBA00022840"/>
    </source>
</evidence>
<evidence type="ECO:0000259" key="13">
    <source>
        <dbReference type="PROSITE" id="PS50113"/>
    </source>
</evidence>
<keyword evidence="11" id="KW-0812">Transmembrane</keyword>
<dbReference type="GO" id="GO:0004888">
    <property type="term" value="F:transmembrane signaling receptor activity"/>
    <property type="evidence" value="ECO:0007669"/>
    <property type="project" value="InterPro"/>
</dbReference>
<keyword evidence="16" id="KW-1185">Reference proteome</keyword>
<keyword evidence="3" id="KW-0808">Transferase</keyword>
<comment type="similarity">
    <text evidence="9">Belongs to the methyl-accepting chemotaxis (MCP) protein family.</text>
</comment>
<name>A0A1B7XBE0_9BACT</name>
<evidence type="ECO:0000256" key="5">
    <source>
        <dbReference type="ARBA" id="ARBA00022777"/>
    </source>
</evidence>
<dbReference type="SUPFAM" id="SSF58104">
    <property type="entry name" value="Methyl-accepting chemotaxis protein (MCP) signaling domain"/>
    <property type="match status" value="1"/>
</dbReference>
<dbReference type="Pfam" id="PF13426">
    <property type="entry name" value="PAS_9"/>
    <property type="match status" value="1"/>
</dbReference>
<evidence type="ECO:0000256" key="10">
    <source>
        <dbReference type="PROSITE-ProRule" id="PRU00284"/>
    </source>
</evidence>
<dbReference type="GO" id="GO:0016020">
    <property type="term" value="C:membrane"/>
    <property type="evidence" value="ECO:0007669"/>
    <property type="project" value="UniProtKB-SubCell"/>
</dbReference>
<dbReference type="Pfam" id="PF17201">
    <property type="entry name" value="Cache_3-Cache_2"/>
    <property type="match status" value="1"/>
</dbReference>
<dbReference type="CDD" id="cd12912">
    <property type="entry name" value="PDC2_MCP_like"/>
    <property type="match status" value="1"/>
</dbReference>
<keyword evidence="2" id="KW-0597">Phosphoprotein</keyword>
<dbReference type="GO" id="GO:0000160">
    <property type="term" value="P:phosphorelay signal transduction system"/>
    <property type="evidence" value="ECO:0007669"/>
    <property type="project" value="UniProtKB-KW"/>
</dbReference>
<dbReference type="Gene3D" id="6.10.340.10">
    <property type="match status" value="1"/>
</dbReference>
<gene>
    <name evidence="15" type="ORF">SP90_11045</name>
</gene>
<evidence type="ECO:0000313" key="15">
    <source>
        <dbReference type="EMBL" id="OBQ46656.1"/>
    </source>
</evidence>
<dbReference type="Pfam" id="PF00015">
    <property type="entry name" value="MCPsignal"/>
    <property type="match status" value="1"/>
</dbReference>
<feature type="domain" description="HAMP" evidence="14">
    <location>
        <begin position="341"/>
        <end position="393"/>
    </location>
</feature>
<sequence length="803" mass="86252">MNLNFNRKLIASVLIVTVALLAGLGCSGYIVSKNSLTHLGEQFIHSMVVELEDSIEMEHAKTLEMLKTDVGILEKEILLQGGIALGENANLFATITNQVTKKKENVSIRSLNVGTTSLNNSHAIVDSVQKISGSTATIFQVLPGKLLRVTTNVITSNGQRATGTYIPSDSPVYKAVMKGETYLGRAFVVSQFFLSIYKPLKDKHGNVIAVIFCGRPMVSKALRAMISKISYSGHGYPVIARADGSFAYHPDAAFEKSGNLADTATGKLLMETQEGFTSYTENGEEFISYVQPIESRGWRIIFTVARKHLSLGADLALQKIGIISILAGIIISTLLLVFLLRSLLKPLEELGETTKRIAAGDLNARCEYHLNDAIGSTVESVNIMVAELKNKLGFSEGVLKGIPAPCTIIGADFRVLWTNEAHCNIIGKSGSPDSYIGVASGEFFFNDPEHNTLANKAIRQEKTIQEEIEFPHVSGKTLHIMVTTTPFYNMDGVLLGSVSFWHDLTDIRKNEQRIQTQGEKITAVATEAHAIARQVASASAELSAQIEQCRAGASAQASRAGESAVAVEEMNLTTLEVAKNAADAAESAEQAHKTAEDGAAVVTHVVASTKDVHDNTVEMQKFIAELRSQADGIGNIINVINDIADQTNLLALNAAIEAARAGDAGRGFAVVADEVRKLAEKTMSATKEVENVVTGIQNSTSNTLTYMHDVADLIGENTQQTHAAGNSLQQIVTSVMETSERVRSIATAAEQQSATTEQIAGASSEVNRLADESAQALIQSADAIMELSSLASNLNTLMDELQE</sequence>
<evidence type="ECO:0008006" key="17">
    <source>
        <dbReference type="Google" id="ProtNLM"/>
    </source>
</evidence>
<dbReference type="InterPro" id="IPR004090">
    <property type="entry name" value="Chemotax_Me-accpt_rcpt"/>
</dbReference>
<evidence type="ECO:0000256" key="11">
    <source>
        <dbReference type="SAM" id="Phobius"/>
    </source>
</evidence>
<protein>
    <recommendedName>
        <fullName evidence="17">Chemotaxis protein</fullName>
    </recommendedName>
</protein>
<dbReference type="InterPro" id="IPR029151">
    <property type="entry name" value="Sensor-like_sf"/>
</dbReference>
<dbReference type="PANTHER" id="PTHR32089:SF112">
    <property type="entry name" value="LYSOZYME-LIKE PROTEIN-RELATED"/>
    <property type="match status" value="1"/>
</dbReference>
<keyword evidence="6" id="KW-0067">ATP-binding</keyword>
<dbReference type="InterPro" id="IPR000700">
    <property type="entry name" value="PAS-assoc_C"/>
</dbReference>
<dbReference type="GO" id="GO:0006935">
    <property type="term" value="P:chemotaxis"/>
    <property type="evidence" value="ECO:0007669"/>
    <property type="project" value="InterPro"/>
</dbReference>
<dbReference type="PANTHER" id="PTHR32089">
    <property type="entry name" value="METHYL-ACCEPTING CHEMOTAXIS PROTEIN MCPB"/>
    <property type="match status" value="1"/>
</dbReference>
<feature type="domain" description="PAC" evidence="13">
    <location>
        <begin position="464"/>
        <end position="516"/>
    </location>
</feature>
<comment type="subcellular location">
    <subcellularLocation>
        <location evidence="1">Membrane</location>
    </subcellularLocation>
</comment>
<dbReference type="GO" id="GO:0016301">
    <property type="term" value="F:kinase activity"/>
    <property type="evidence" value="ECO:0007669"/>
    <property type="project" value="UniProtKB-KW"/>
</dbReference>
<dbReference type="PROSITE" id="PS50113">
    <property type="entry name" value="PAC"/>
    <property type="match status" value="1"/>
</dbReference>
<dbReference type="SMART" id="SM00304">
    <property type="entry name" value="HAMP"/>
    <property type="match status" value="1"/>
</dbReference>
<dbReference type="InterPro" id="IPR033462">
    <property type="entry name" value="Cache_3-Cache_2"/>
</dbReference>
<dbReference type="Gene3D" id="1.10.287.950">
    <property type="entry name" value="Methyl-accepting chemotaxis protein"/>
    <property type="match status" value="1"/>
</dbReference>
<keyword evidence="11" id="KW-1133">Transmembrane helix</keyword>
<keyword evidence="4" id="KW-0547">Nucleotide-binding</keyword>
<evidence type="ECO:0000256" key="7">
    <source>
        <dbReference type="ARBA" id="ARBA00023012"/>
    </source>
</evidence>
<dbReference type="EMBL" id="JXMS01000019">
    <property type="protein sequence ID" value="OBQ46656.1"/>
    <property type="molecule type" value="Genomic_DNA"/>
</dbReference>
<dbReference type="PROSITE" id="PS51257">
    <property type="entry name" value="PROKAR_LIPOPROTEIN"/>
    <property type="match status" value="1"/>
</dbReference>
<dbReference type="CDD" id="cd06225">
    <property type="entry name" value="HAMP"/>
    <property type="match status" value="1"/>
</dbReference>
<evidence type="ECO:0000256" key="4">
    <source>
        <dbReference type="ARBA" id="ARBA00022741"/>
    </source>
</evidence>
<dbReference type="InterPro" id="IPR000014">
    <property type="entry name" value="PAS"/>
</dbReference>
<dbReference type="PROSITE" id="PS50111">
    <property type="entry name" value="CHEMOTAXIS_TRANSDUC_2"/>
    <property type="match status" value="1"/>
</dbReference>
<dbReference type="Proteomes" id="UP000091979">
    <property type="component" value="Unassembled WGS sequence"/>
</dbReference>
<dbReference type="InterPro" id="IPR004089">
    <property type="entry name" value="MCPsignal_dom"/>
</dbReference>
<dbReference type="Pfam" id="PF00672">
    <property type="entry name" value="HAMP"/>
    <property type="match status" value="1"/>
</dbReference>
<dbReference type="CDD" id="cd11386">
    <property type="entry name" value="MCP_signal"/>
    <property type="match status" value="1"/>
</dbReference>
<dbReference type="PROSITE" id="PS50885">
    <property type="entry name" value="HAMP"/>
    <property type="match status" value="1"/>
</dbReference>
<dbReference type="SMART" id="SM00283">
    <property type="entry name" value="MA"/>
    <property type="match status" value="1"/>
</dbReference>
<dbReference type="GO" id="GO:0005524">
    <property type="term" value="F:ATP binding"/>
    <property type="evidence" value="ECO:0007669"/>
    <property type="project" value="UniProtKB-KW"/>
</dbReference>
<evidence type="ECO:0000259" key="12">
    <source>
        <dbReference type="PROSITE" id="PS50111"/>
    </source>
</evidence>
<dbReference type="SUPFAM" id="SSF55785">
    <property type="entry name" value="PYP-like sensor domain (PAS domain)"/>
    <property type="match status" value="1"/>
</dbReference>
<dbReference type="STRING" id="1560234.SP90_11045"/>
<evidence type="ECO:0000256" key="3">
    <source>
        <dbReference type="ARBA" id="ARBA00022679"/>
    </source>
</evidence>
<proteinExistence type="inferred from homology"/>
<feature type="domain" description="Methyl-accepting transducer" evidence="12">
    <location>
        <begin position="531"/>
        <end position="767"/>
    </location>
</feature>
<dbReference type="PRINTS" id="PR00260">
    <property type="entry name" value="CHEMTRNSDUCR"/>
</dbReference>
<keyword evidence="11" id="KW-0472">Membrane</keyword>
<dbReference type="FunFam" id="1.10.287.950:FF:000001">
    <property type="entry name" value="Methyl-accepting chemotaxis sensory transducer"/>
    <property type="match status" value="1"/>
</dbReference>
<evidence type="ECO:0000256" key="9">
    <source>
        <dbReference type="ARBA" id="ARBA00029447"/>
    </source>
</evidence>
<keyword evidence="7" id="KW-0902">Two-component regulatory system</keyword>
<evidence type="ECO:0000313" key="16">
    <source>
        <dbReference type="Proteomes" id="UP000091979"/>
    </source>
</evidence>
<keyword evidence="5" id="KW-0418">Kinase</keyword>
<dbReference type="OrthoDB" id="9816383at2"/>
<dbReference type="InterPro" id="IPR035965">
    <property type="entry name" value="PAS-like_dom_sf"/>
</dbReference>
<comment type="caution">
    <text evidence="15">The sequence shown here is derived from an EMBL/GenBank/DDBJ whole genome shotgun (WGS) entry which is preliminary data.</text>
</comment>
<dbReference type="PATRIC" id="fig|1560234.3.peg.1066"/>
<keyword evidence="8 10" id="KW-0807">Transducer</keyword>
<dbReference type="Gene3D" id="3.30.450.20">
    <property type="entry name" value="PAS domain"/>
    <property type="match status" value="3"/>
</dbReference>
<organism evidence="15 16">
    <name type="scientific">Halodesulfovibrio spirochaetisodalis</name>
    <dbReference type="NCBI Taxonomy" id="1560234"/>
    <lineage>
        <taxon>Bacteria</taxon>
        <taxon>Pseudomonadati</taxon>
        <taxon>Thermodesulfobacteriota</taxon>
        <taxon>Desulfovibrionia</taxon>
        <taxon>Desulfovibrionales</taxon>
        <taxon>Desulfovibrionaceae</taxon>
        <taxon>Halodesulfovibrio</taxon>
    </lineage>
</organism>
<dbReference type="InterPro" id="IPR003660">
    <property type="entry name" value="HAMP_dom"/>
</dbReference>
<evidence type="ECO:0000256" key="2">
    <source>
        <dbReference type="ARBA" id="ARBA00022553"/>
    </source>
</evidence>
<accession>A0A1B7XBE0</accession>
<dbReference type="SUPFAM" id="SSF103190">
    <property type="entry name" value="Sensory domain-like"/>
    <property type="match status" value="1"/>
</dbReference>
<reference evidence="15 16" key="1">
    <citation type="submission" date="2015-01" db="EMBL/GenBank/DDBJ databases">
        <title>Desulfovibrio sp. JC271 draft genome sequence.</title>
        <authorList>
            <person name="Shivani Y."/>
            <person name="Subhash Y."/>
            <person name="Sasikala C."/>
            <person name="Ramana C.V."/>
        </authorList>
    </citation>
    <scope>NUCLEOTIDE SEQUENCE [LARGE SCALE GENOMIC DNA]</scope>
    <source>
        <strain evidence="15 16">JC271</strain>
    </source>
</reference>
<evidence type="ECO:0000256" key="8">
    <source>
        <dbReference type="ARBA" id="ARBA00023224"/>
    </source>
</evidence>
<evidence type="ECO:0000259" key="14">
    <source>
        <dbReference type="PROSITE" id="PS50885"/>
    </source>
</evidence>
<feature type="transmembrane region" description="Helical" evidence="11">
    <location>
        <begin position="320"/>
        <end position="340"/>
    </location>
</feature>
<evidence type="ECO:0000256" key="1">
    <source>
        <dbReference type="ARBA" id="ARBA00004370"/>
    </source>
</evidence>
<dbReference type="AlphaFoldDB" id="A0A1B7XBE0"/>